<dbReference type="NCBIfam" id="TIGR02532">
    <property type="entry name" value="IV_pilin_GFxxxE"/>
    <property type="match status" value="1"/>
</dbReference>
<keyword evidence="1" id="KW-0472">Membrane</keyword>
<sequence length="349" mass="36565">MNPISTHIKAQGALPRRQRGMTLVELMVAMLLGLVVTGVAVSVFLASRSSFKTNMAIGEVQDGSRIAFELLTRDARQALLTGCGNGTFIANVLKNSGTDWWANWGNAVRGYEANSADPAVTTGAATGNRLAATDSVQFIGSENGGLSIKTATANSITLWSAATDWKNGDALLICDPDHAALVQLGGGEGTATLTWAATGANPGNCTADLGLPTAAPVPPATACTTDPYTFRTNAQVSRLNAADWYIGTNPTGGQSLYRMTLSNSGGSLAATAQEIVRNVTDMQILYHQPGVNPPADYIDANSVTDWNEVDAMQVTLTLASTTKQTVTDSNAKSLNRTVTTVIALRNRLS</sequence>
<reference evidence="4" key="2">
    <citation type="journal article" date="2010" name="PLoS Genet.">
        <title>Structure, function, and evolution of the Thiomonas spp. genome.</title>
        <authorList>
            <person name="Arsene-Ploetze F."/>
            <person name="Koechler S."/>
            <person name="Marchal M."/>
            <person name="Coppee J.Y."/>
            <person name="Chandler M."/>
            <person name="Bonnefoy V."/>
            <person name="Brochier-Armanet C."/>
            <person name="Barakat M."/>
            <person name="Barbe V."/>
            <person name="Battaglia-Brunet F."/>
            <person name="Bruneel O."/>
            <person name="Bryan C.G."/>
            <person name="Cleiss-Arnold J."/>
            <person name="Cruveiller S."/>
            <person name="Erhardt M."/>
            <person name="Heinrich-Salmeron A."/>
            <person name="Hommais F."/>
            <person name="Joulian C."/>
            <person name="Krin E."/>
            <person name="Lieutaud A."/>
            <person name="Lievremont D."/>
            <person name="Michel C."/>
            <person name="Muller D."/>
            <person name="Ortet P."/>
            <person name="Proux C."/>
            <person name="Siguier P."/>
            <person name="Roche D."/>
            <person name="Rouy Z."/>
            <person name="Salvignol G."/>
            <person name="Slyemi D."/>
            <person name="Talla E."/>
            <person name="Weiss S."/>
            <person name="Weissenbach J."/>
            <person name="Medigue C."/>
            <person name="Bertin P.N."/>
        </authorList>
    </citation>
    <scope>NUCLEOTIDE SEQUENCE [LARGE SCALE GENOMIC DNA]</scope>
    <source>
        <strain evidence="4">DSM 22701 / CIP 110005 / 3As</strain>
    </source>
</reference>
<dbReference type="HOGENOM" id="CLU_052493_1_1_4"/>
<dbReference type="Proteomes" id="UP000002372">
    <property type="component" value="Chromosome"/>
</dbReference>
<keyword evidence="1" id="KW-0812">Transmembrane</keyword>
<dbReference type="GO" id="GO:0043683">
    <property type="term" value="P:type IV pilus assembly"/>
    <property type="evidence" value="ECO:0007669"/>
    <property type="project" value="InterPro"/>
</dbReference>
<organism evidence="2 4">
    <name type="scientific">Thiomonas arsenitoxydans (strain DSM 22701 / CIP 110005 / 3As)</name>
    <dbReference type="NCBI Taxonomy" id="426114"/>
    <lineage>
        <taxon>Bacteria</taxon>
        <taxon>Pseudomonadati</taxon>
        <taxon>Pseudomonadota</taxon>
        <taxon>Betaproteobacteria</taxon>
        <taxon>Burkholderiales</taxon>
        <taxon>Thiomonas</taxon>
    </lineage>
</organism>
<dbReference type="AlphaFoldDB" id="D6CRE3"/>
<reference key="1">
    <citation type="submission" date="2009-07" db="EMBL/GenBank/DDBJ databases">
        <authorList>
            <person name="Genoscope - CEA"/>
        </authorList>
    </citation>
    <scope>NUCLEOTIDE SEQUENCE</scope>
    <source>
        <strain>3As</strain>
    </source>
</reference>
<name>D6CRE3_THIA3</name>
<evidence type="ECO:0000313" key="2">
    <source>
        <dbReference type="EMBL" id="CAZ87184.1"/>
    </source>
</evidence>
<dbReference type="KEGG" id="thi:THI_0436"/>
<dbReference type="InterPro" id="IPR032092">
    <property type="entry name" value="PilW"/>
</dbReference>
<reference evidence="3 5" key="4">
    <citation type="submission" date="2015-03" db="EMBL/GenBank/DDBJ databases">
        <authorList>
            <person name="Regsiter A."/>
            <person name="william w."/>
        </authorList>
    </citation>
    <scope>NUCLEOTIDE SEQUENCE [LARGE SCALE GENOMIC DNA]</scope>
    <source>
        <strain evidence="3 5">CB1</strain>
    </source>
</reference>
<keyword evidence="5" id="KW-1185">Reference proteome</keyword>
<accession>D6CRE3</accession>
<dbReference type="eggNOG" id="COG4966">
    <property type="taxonomic scope" value="Bacteria"/>
</dbReference>
<dbReference type="PROSITE" id="PS00409">
    <property type="entry name" value="PROKAR_NTER_METHYL"/>
    <property type="match status" value="1"/>
</dbReference>
<evidence type="ECO:0000313" key="4">
    <source>
        <dbReference type="Proteomes" id="UP000002372"/>
    </source>
</evidence>
<dbReference type="OrthoDB" id="5496259at2"/>
<protein>
    <submittedName>
        <fullName evidence="2">Tfp pilus assembly protein PilW</fullName>
    </submittedName>
</protein>
<feature type="transmembrane region" description="Helical" evidence="1">
    <location>
        <begin position="21"/>
        <end position="45"/>
    </location>
</feature>
<evidence type="ECO:0000313" key="3">
    <source>
        <dbReference type="EMBL" id="CQR27433.1"/>
    </source>
</evidence>
<dbReference type="RefSeq" id="WP_013104566.1">
    <property type="nucleotide sequence ID" value="NC_014145.1"/>
</dbReference>
<proteinExistence type="predicted"/>
<dbReference type="EMBL" id="FP475956">
    <property type="protein sequence ID" value="CAZ87184.1"/>
    <property type="molecule type" value="Genomic_DNA"/>
</dbReference>
<evidence type="ECO:0000256" key="1">
    <source>
        <dbReference type="SAM" id="Phobius"/>
    </source>
</evidence>
<dbReference type="EMBL" id="CTRI01000003">
    <property type="protein sequence ID" value="CQR27433.1"/>
    <property type="molecule type" value="Genomic_DNA"/>
</dbReference>
<dbReference type="InterPro" id="IPR012902">
    <property type="entry name" value="N_methyl_site"/>
</dbReference>
<reference evidence="2" key="3">
    <citation type="submission" date="2010-07" db="EMBL/GenBank/DDBJ databases">
        <authorList>
            <person name="Genoscope - CEA"/>
        </authorList>
    </citation>
    <scope>NUCLEOTIDE SEQUENCE</scope>
    <source>
        <strain evidence="2">3As</strain>
    </source>
</reference>
<dbReference type="Pfam" id="PF16074">
    <property type="entry name" value="PilW"/>
    <property type="match status" value="1"/>
</dbReference>
<dbReference type="Proteomes" id="UP000078599">
    <property type="component" value="Unassembled WGS sequence"/>
</dbReference>
<keyword evidence="1" id="KW-1133">Transmembrane helix</keyword>
<dbReference type="Pfam" id="PF07963">
    <property type="entry name" value="N_methyl"/>
    <property type="match status" value="1"/>
</dbReference>
<evidence type="ECO:0000313" key="5">
    <source>
        <dbReference type="Proteomes" id="UP000078599"/>
    </source>
</evidence>
<gene>
    <name evidence="2" type="ordered locus">THI_0436</name>
    <name evidence="3" type="ORF">THICB1_110015</name>
</gene>